<evidence type="ECO:0000256" key="3">
    <source>
        <dbReference type="ARBA" id="ARBA00023002"/>
    </source>
</evidence>
<evidence type="ECO:0000256" key="5">
    <source>
        <dbReference type="ARBA" id="ARBA00035013"/>
    </source>
</evidence>
<dbReference type="InterPro" id="IPR009770">
    <property type="entry name" value="HGLS"/>
</dbReference>
<keyword evidence="4" id="KW-0408">Iron</keyword>
<keyword evidence="2" id="KW-0223">Dioxygenase</keyword>
<name>A0A081K8D2_9GAMM</name>
<comment type="cofactor">
    <cofactor evidence="1">
        <name>Fe(2+)</name>
        <dbReference type="ChEBI" id="CHEBI:29033"/>
    </cofactor>
</comment>
<protein>
    <recommendedName>
        <fullName evidence="6">2-oxoadipate dioxygenase/decarboxylase</fullName>
        <ecNumber evidence="6">1.13.11.93</ecNumber>
    </recommendedName>
    <alternativeName>
        <fullName evidence="7">2-hydroxyglutarate synthase</fullName>
    </alternativeName>
</protein>
<dbReference type="AlphaFoldDB" id="A0A081K8D2"/>
<dbReference type="GO" id="GO:0008483">
    <property type="term" value="F:transaminase activity"/>
    <property type="evidence" value="ECO:0007669"/>
    <property type="project" value="UniProtKB-KW"/>
</dbReference>
<keyword evidence="8" id="KW-0032">Aminotransferase</keyword>
<dbReference type="GO" id="GO:0051213">
    <property type="term" value="F:dioxygenase activity"/>
    <property type="evidence" value="ECO:0007669"/>
    <property type="project" value="UniProtKB-KW"/>
</dbReference>
<dbReference type="EMBL" id="JOJP01000001">
    <property type="protein sequence ID" value="KEI70408.1"/>
    <property type="molecule type" value="Genomic_DNA"/>
</dbReference>
<dbReference type="Proteomes" id="UP000027997">
    <property type="component" value="Unassembled WGS sequence"/>
</dbReference>
<accession>A0A081K8D2</accession>
<evidence type="ECO:0000256" key="4">
    <source>
        <dbReference type="ARBA" id="ARBA00023004"/>
    </source>
</evidence>
<dbReference type="PANTHER" id="PTHR31136:SF5">
    <property type="entry name" value="2-OXOADIPATE DIOXYGENASE_DECARBOXYLASE, CHLOROPLASTIC"/>
    <property type="match status" value="1"/>
</dbReference>
<dbReference type="CDD" id="cd16350">
    <property type="entry name" value="VOC_like"/>
    <property type="match status" value="1"/>
</dbReference>
<reference evidence="8 9" key="1">
    <citation type="submission" date="2014-06" db="EMBL/GenBank/DDBJ databases">
        <title>Whole Genome Sequences of Three Symbiotic Endozoicomonas Bacteria.</title>
        <authorList>
            <person name="Neave M.J."/>
            <person name="Apprill A."/>
            <person name="Voolstra C.R."/>
        </authorList>
    </citation>
    <scope>NUCLEOTIDE SEQUENCE [LARGE SCALE GENOMIC DNA]</scope>
    <source>
        <strain evidence="8 9">DSM 22380</strain>
    </source>
</reference>
<dbReference type="STRING" id="305900.GV64_06380"/>
<evidence type="ECO:0000313" key="9">
    <source>
        <dbReference type="Proteomes" id="UP000027997"/>
    </source>
</evidence>
<dbReference type="eggNOG" id="COG5383">
    <property type="taxonomic scope" value="Bacteria"/>
</dbReference>
<keyword evidence="9" id="KW-1185">Reference proteome</keyword>
<evidence type="ECO:0000256" key="1">
    <source>
        <dbReference type="ARBA" id="ARBA00001954"/>
    </source>
</evidence>
<keyword evidence="8" id="KW-0808">Transferase</keyword>
<dbReference type="RefSeq" id="WP_020581025.1">
    <property type="nucleotide sequence ID" value="NZ_JOJP01000001.1"/>
</dbReference>
<dbReference type="EC" id="1.13.11.93" evidence="6"/>
<evidence type="ECO:0000313" key="8">
    <source>
        <dbReference type="EMBL" id="KEI70408.1"/>
    </source>
</evidence>
<evidence type="ECO:0000256" key="2">
    <source>
        <dbReference type="ARBA" id="ARBA00022964"/>
    </source>
</evidence>
<evidence type="ECO:0000256" key="7">
    <source>
        <dbReference type="ARBA" id="ARBA00035045"/>
    </source>
</evidence>
<keyword evidence="3" id="KW-0560">Oxidoreductase</keyword>
<dbReference type="Pfam" id="PF07063">
    <property type="entry name" value="HGLS"/>
    <property type="match status" value="2"/>
</dbReference>
<comment type="caution">
    <text evidence="8">The sequence shown here is derived from an EMBL/GenBank/DDBJ whole genome shotgun (WGS) entry which is preliminary data.</text>
</comment>
<sequence>MTLTIEQLLNAMWQDYLALTPDAKPIHQLFADLNQGIVVNDHIALRTFNLEKVSLDKIAKSFIEAGYQTVDDYQFPAKKLFARYFQHPDETLPKVFISELKVEELPQYCQEIIHDLVSQVPEESVSQQGFCYSGRPWSVTKEQYQELASESEYASWLAAHGFRPNHFTVSINHLSSHSNIESINQLLQDKGYTMNTSGGLVKGSPDVLLEQSSTLAKEIEVSFTDGVMKLPGCYYEFALRYPMPNGQLYQGFVAASADKIFESTDTKPSP</sequence>
<evidence type="ECO:0000256" key="6">
    <source>
        <dbReference type="ARBA" id="ARBA00035023"/>
    </source>
</evidence>
<comment type="similarity">
    <text evidence="5">Belongs to the 2-oxoadipate dioxygenase/decarboxylase family.</text>
</comment>
<dbReference type="SMART" id="SM01150">
    <property type="entry name" value="DUF1338"/>
    <property type="match status" value="1"/>
</dbReference>
<proteinExistence type="inferred from homology"/>
<gene>
    <name evidence="8" type="ORF">GV64_06380</name>
</gene>
<organism evidence="8 9">
    <name type="scientific">Endozoicomonas elysicola</name>
    <dbReference type="NCBI Taxonomy" id="305900"/>
    <lineage>
        <taxon>Bacteria</taxon>
        <taxon>Pseudomonadati</taxon>
        <taxon>Pseudomonadota</taxon>
        <taxon>Gammaproteobacteria</taxon>
        <taxon>Oceanospirillales</taxon>
        <taxon>Endozoicomonadaceae</taxon>
        <taxon>Endozoicomonas</taxon>
    </lineage>
</organism>
<dbReference type="Gene3D" id="3.10.180.50">
    <property type="match status" value="1"/>
</dbReference>
<dbReference type="PANTHER" id="PTHR31136">
    <property type="entry name" value="DUF1338 DOMAIN-CONTAINING PROTEIN"/>
    <property type="match status" value="1"/>
</dbReference>